<sequence length="420" mass="43737">MRGTGVHGHGTSGPSSSASSVTAGGRVLAGGGGRRRAGRVCCAALLVCRVAGGLDWKAAARAARGGARTQRAGCPPLTHPTRQRRRRRGRACGVEPGAPPGSGRGPDAGRSAAVMRPDRGHEMHVRAVASASVPPRGAVLTPSFRDTKQRGVFCPPMPEFPVGPPSRCGGDGARGAPNGANTAPASTFRASRGRCVCRGRPQSGHMPPKAHPIGSWSARRPRPGATSDASSPPGPPIRRATGPCGRSRPRGDSGRRGPGWNTATPSRPTGAHMSGMPVHPAMIVNLWSRNAPSGDHKFTIDRKAGSAQRRVLTRHRSEFGENRALDAPSGLRRPNAAPVGHRHQRASAPTSEGAALRRRRRRVPRAARIGGHPRDPAAPGPRAASSRRRAIHPAARRSTRAPVGLVSSSTAMWKACGIAS</sequence>
<feature type="compositionally biased region" description="Basic residues" evidence="1">
    <location>
        <begin position="356"/>
        <end position="365"/>
    </location>
</feature>
<dbReference type="EMBL" id="CP036455">
    <property type="protein sequence ID" value="QBI54123.1"/>
    <property type="molecule type" value="Genomic_DNA"/>
</dbReference>
<proteinExistence type="predicted"/>
<feature type="compositionally biased region" description="Polar residues" evidence="1">
    <location>
        <begin position="179"/>
        <end position="189"/>
    </location>
</feature>
<dbReference type="KEGG" id="strr:EKD16_11700"/>
<dbReference type="Proteomes" id="UP000292235">
    <property type="component" value="Chromosome"/>
</dbReference>
<organism evidence="2 3">
    <name type="scientific">Streptomonospora litoralis</name>
    <dbReference type="NCBI Taxonomy" id="2498135"/>
    <lineage>
        <taxon>Bacteria</taxon>
        <taxon>Bacillati</taxon>
        <taxon>Actinomycetota</taxon>
        <taxon>Actinomycetes</taxon>
        <taxon>Streptosporangiales</taxon>
        <taxon>Nocardiopsidaceae</taxon>
        <taxon>Streptomonospora</taxon>
    </lineage>
</organism>
<feature type="compositionally biased region" description="Low complexity" evidence="1">
    <location>
        <begin position="12"/>
        <end position="23"/>
    </location>
</feature>
<evidence type="ECO:0000313" key="3">
    <source>
        <dbReference type="Proteomes" id="UP000292235"/>
    </source>
</evidence>
<feature type="region of interest" description="Disordered" evidence="1">
    <location>
        <begin position="1"/>
        <end position="23"/>
    </location>
</feature>
<feature type="region of interest" description="Disordered" evidence="1">
    <location>
        <begin position="164"/>
        <end position="276"/>
    </location>
</feature>
<feature type="compositionally biased region" description="Basic residues" evidence="1">
    <location>
        <begin position="385"/>
        <end position="399"/>
    </location>
</feature>
<reference evidence="2 3" key="1">
    <citation type="submission" date="2019-02" db="EMBL/GenBank/DDBJ databases">
        <authorList>
            <person name="Khodamoradi S."/>
            <person name="Hahnke R.L."/>
            <person name="Kaempfer P."/>
            <person name="Schumann P."/>
            <person name="Rohde M."/>
            <person name="Steinert M."/>
            <person name="Luzhetskyy A."/>
            <person name="Wink J."/>
            <person name="Ruckert C."/>
        </authorList>
    </citation>
    <scope>NUCLEOTIDE SEQUENCE [LARGE SCALE GENOMIC DNA]</scope>
    <source>
        <strain evidence="2 3">M2</strain>
    </source>
</reference>
<evidence type="ECO:0000256" key="1">
    <source>
        <dbReference type="SAM" id="MobiDB-lite"/>
    </source>
</evidence>
<feature type="compositionally biased region" description="Low complexity" evidence="1">
    <location>
        <begin position="64"/>
        <end position="73"/>
    </location>
</feature>
<accession>A0A4P6Q0Z3</accession>
<evidence type="ECO:0000313" key="2">
    <source>
        <dbReference type="EMBL" id="QBI54123.1"/>
    </source>
</evidence>
<feature type="region of interest" description="Disordered" evidence="1">
    <location>
        <begin position="299"/>
        <end position="403"/>
    </location>
</feature>
<gene>
    <name evidence="2" type="ORF">EKD16_11700</name>
</gene>
<feature type="compositionally biased region" description="Basic and acidic residues" evidence="1">
    <location>
        <begin position="315"/>
        <end position="324"/>
    </location>
</feature>
<feature type="compositionally biased region" description="Gly residues" evidence="1">
    <location>
        <begin position="1"/>
        <end position="11"/>
    </location>
</feature>
<name>A0A4P6Q0Z3_9ACTN</name>
<keyword evidence="3" id="KW-1185">Reference proteome</keyword>
<dbReference type="AlphaFoldDB" id="A0A4P6Q0Z3"/>
<feature type="compositionally biased region" description="Basic residues" evidence="1">
    <location>
        <begin position="81"/>
        <end position="90"/>
    </location>
</feature>
<protein>
    <submittedName>
        <fullName evidence="2">Uncharacterized protein</fullName>
    </submittedName>
</protein>
<feature type="region of interest" description="Disordered" evidence="1">
    <location>
        <begin position="64"/>
        <end position="112"/>
    </location>
</feature>